<evidence type="ECO:0000256" key="5">
    <source>
        <dbReference type="ARBA" id="ARBA00022553"/>
    </source>
</evidence>
<dbReference type="InterPro" id="IPR005467">
    <property type="entry name" value="His_kinase_dom"/>
</dbReference>
<dbReference type="CDD" id="cd06225">
    <property type="entry name" value="HAMP"/>
    <property type="match status" value="1"/>
</dbReference>
<dbReference type="InterPro" id="IPR036890">
    <property type="entry name" value="HATPase_C_sf"/>
</dbReference>
<reference evidence="13 14" key="1">
    <citation type="submission" date="2020-08" db="EMBL/GenBank/DDBJ databases">
        <title>Draft genome sequence of Parasphingopyxis sp. GrpM-11.</title>
        <authorList>
            <person name="Oh J."/>
            <person name="Roh D.-H."/>
        </authorList>
    </citation>
    <scope>NUCLEOTIDE SEQUENCE [LARGE SCALE GENOMIC DNA]</scope>
    <source>
        <strain evidence="13 14">GrpM-11</strain>
    </source>
</reference>
<dbReference type="CDD" id="cd00082">
    <property type="entry name" value="HisKA"/>
    <property type="match status" value="1"/>
</dbReference>
<dbReference type="SUPFAM" id="SSF47384">
    <property type="entry name" value="Homodimeric domain of signal transducing histidine kinase"/>
    <property type="match status" value="1"/>
</dbReference>
<protein>
    <recommendedName>
        <fullName evidence="3">histidine kinase</fullName>
        <ecNumber evidence="3">2.7.13.3</ecNumber>
    </recommendedName>
</protein>
<dbReference type="AlphaFoldDB" id="A0A842HYY5"/>
<comment type="caution">
    <text evidence="13">The sequence shown here is derived from an EMBL/GenBank/DDBJ whole genome shotgun (WGS) entry which is preliminary data.</text>
</comment>
<dbReference type="InterPro" id="IPR036097">
    <property type="entry name" value="HisK_dim/P_sf"/>
</dbReference>
<dbReference type="Gene3D" id="1.10.287.130">
    <property type="match status" value="1"/>
</dbReference>
<dbReference type="SMART" id="SM00388">
    <property type="entry name" value="HisKA"/>
    <property type="match status" value="1"/>
</dbReference>
<evidence type="ECO:0000256" key="10">
    <source>
        <dbReference type="SAM" id="Phobius"/>
    </source>
</evidence>
<dbReference type="GO" id="GO:0005524">
    <property type="term" value="F:ATP binding"/>
    <property type="evidence" value="ECO:0007669"/>
    <property type="project" value="UniProtKB-KW"/>
</dbReference>
<evidence type="ECO:0000256" key="9">
    <source>
        <dbReference type="ARBA" id="ARBA00022840"/>
    </source>
</evidence>
<dbReference type="InterPro" id="IPR004358">
    <property type="entry name" value="Sig_transdc_His_kin-like_C"/>
</dbReference>
<keyword evidence="14" id="KW-1185">Reference proteome</keyword>
<keyword evidence="10" id="KW-0472">Membrane</keyword>
<evidence type="ECO:0000256" key="2">
    <source>
        <dbReference type="ARBA" id="ARBA00004651"/>
    </source>
</evidence>
<name>A0A842HYY5_9SPHN</name>
<evidence type="ECO:0000313" key="13">
    <source>
        <dbReference type="EMBL" id="MBC2777140.1"/>
    </source>
</evidence>
<proteinExistence type="predicted"/>
<keyword evidence="5" id="KW-0597">Phosphoprotein</keyword>
<feature type="transmembrane region" description="Helical" evidence="10">
    <location>
        <begin position="184"/>
        <end position="207"/>
    </location>
</feature>
<evidence type="ECO:0000256" key="4">
    <source>
        <dbReference type="ARBA" id="ARBA00022475"/>
    </source>
</evidence>
<evidence type="ECO:0000256" key="6">
    <source>
        <dbReference type="ARBA" id="ARBA00022679"/>
    </source>
</evidence>
<evidence type="ECO:0000256" key="3">
    <source>
        <dbReference type="ARBA" id="ARBA00012438"/>
    </source>
</evidence>
<dbReference type="InterPro" id="IPR050980">
    <property type="entry name" value="2C_sensor_his_kinase"/>
</dbReference>
<evidence type="ECO:0000259" key="12">
    <source>
        <dbReference type="PROSITE" id="PS50885"/>
    </source>
</evidence>
<dbReference type="Pfam" id="PF02518">
    <property type="entry name" value="HATPase_c"/>
    <property type="match status" value="1"/>
</dbReference>
<dbReference type="InterPro" id="IPR003660">
    <property type="entry name" value="HAMP_dom"/>
</dbReference>
<keyword evidence="7" id="KW-0547">Nucleotide-binding</keyword>
<keyword evidence="8" id="KW-0418">Kinase</keyword>
<evidence type="ECO:0000259" key="11">
    <source>
        <dbReference type="PROSITE" id="PS50109"/>
    </source>
</evidence>
<comment type="subcellular location">
    <subcellularLocation>
        <location evidence="2">Cell membrane</location>
        <topology evidence="2">Multi-pass membrane protein</topology>
    </subcellularLocation>
</comment>
<dbReference type="Pfam" id="PF00672">
    <property type="entry name" value="HAMP"/>
    <property type="match status" value="1"/>
</dbReference>
<dbReference type="InterPro" id="IPR003594">
    <property type="entry name" value="HATPase_dom"/>
</dbReference>
<keyword evidence="4" id="KW-1003">Cell membrane</keyword>
<evidence type="ECO:0000256" key="8">
    <source>
        <dbReference type="ARBA" id="ARBA00022777"/>
    </source>
</evidence>
<feature type="domain" description="Histidine kinase" evidence="11">
    <location>
        <begin position="268"/>
        <end position="467"/>
    </location>
</feature>
<dbReference type="CDD" id="cd00075">
    <property type="entry name" value="HATPase"/>
    <property type="match status" value="1"/>
</dbReference>
<dbReference type="PRINTS" id="PR00344">
    <property type="entry name" value="BCTRLSENSOR"/>
</dbReference>
<keyword evidence="10" id="KW-1133">Transmembrane helix</keyword>
<dbReference type="Pfam" id="PF00512">
    <property type="entry name" value="HisKA"/>
    <property type="match status" value="1"/>
</dbReference>
<feature type="transmembrane region" description="Helical" evidence="10">
    <location>
        <begin position="12"/>
        <end position="31"/>
    </location>
</feature>
<comment type="catalytic activity">
    <reaction evidence="1">
        <text>ATP + protein L-histidine = ADP + protein N-phospho-L-histidine.</text>
        <dbReference type="EC" id="2.7.13.3"/>
    </reaction>
</comment>
<dbReference type="PROSITE" id="PS50885">
    <property type="entry name" value="HAMP"/>
    <property type="match status" value="1"/>
</dbReference>
<evidence type="ECO:0000256" key="7">
    <source>
        <dbReference type="ARBA" id="ARBA00022741"/>
    </source>
</evidence>
<dbReference type="RefSeq" id="WP_185800368.1">
    <property type="nucleotide sequence ID" value="NZ_JACJVJ010000001.1"/>
</dbReference>
<keyword evidence="6" id="KW-0808">Transferase</keyword>
<dbReference type="SMART" id="SM00304">
    <property type="entry name" value="HAMP"/>
    <property type="match status" value="1"/>
</dbReference>
<dbReference type="SUPFAM" id="SSF55874">
    <property type="entry name" value="ATPase domain of HSP90 chaperone/DNA topoisomerase II/histidine kinase"/>
    <property type="match status" value="1"/>
</dbReference>
<evidence type="ECO:0000256" key="1">
    <source>
        <dbReference type="ARBA" id="ARBA00000085"/>
    </source>
</evidence>
<dbReference type="PANTHER" id="PTHR44936:SF10">
    <property type="entry name" value="SENSOR PROTEIN RSTB"/>
    <property type="match status" value="1"/>
</dbReference>
<feature type="domain" description="HAMP" evidence="12">
    <location>
        <begin position="208"/>
        <end position="260"/>
    </location>
</feature>
<dbReference type="GO" id="GO:0005886">
    <property type="term" value="C:plasma membrane"/>
    <property type="evidence" value="ECO:0007669"/>
    <property type="project" value="UniProtKB-SubCell"/>
</dbReference>
<sequence>MRWLWPRSLLGQLMLIVALAVLGAQTINFVLHYRAGERLRLAEAAAPIIVRMAEAEGLEVGDFERRRESRRRDGERRGGRRRAFFRIEDASAVIAEGREQDPGLARAITHVLEASELEPRAVQIGDADADRERFRRFFGRRFERRIERSGHRGPPGELYRVSVQLDDERWLNGWMRMRPRNYGAVVLIAGHTVVLYLIVLLAVWWFARRISRPLDRLTEAAETFEAGTPQEPVPASGPSDVVRLIDAHNAMRVRIGAMLAEKDHMLGALGHDLRTPLAALRIRAENVEDEAERARMVETIEDMNAMLEDILSLARLGRVKGETERLDLSALVDSAIEDFRDVGAPVELDDGERVVVKGQTTLLKRAVRNLIDNAIRHGGGAKVRVRTDGGEAVVEIDDDGPGIPEDRIEAMFEPFARLDVSRNREVGGSGLGLALARAIVRDHGGELALSNRESGGLRATIRLSLAPSAT</sequence>
<gene>
    <name evidence="13" type="ORF">H6P80_05845</name>
</gene>
<keyword evidence="10" id="KW-0812">Transmembrane</keyword>
<dbReference type="SMART" id="SM00387">
    <property type="entry name" value="HATPase_c"/>
    <property type="match status" value="1"/>
</dbReference>
<dbReference type="InterPro" id="IPR003661">
    <property type="entry name" value="HisK_dim/P_dom"/>
</dbReference>
<dbReference type="PROSITE" id="PS50109">
    <property type="entry name" value="HIS_KIN"/>
    <property type="match status" value="1"/>
</dbReference>
<dbReference type="EMBL" id="JACJVJ010000001">
    <property type="protein sequence ID" value="MBC2777140.1"/>
    <property type="molecule type" value="Genomic_DNA"/>
</dbReference>
<dbReference type="Proteomes" id="UP000564378">
    <property type="component" value="Unassembled WGS sequence"/>
</dbReference>
<evidence type="ECO:0000313" key="14">
    <source>
        <dbReference type="Proteomes" id="UP000564378"/>
    </source>
</evidence>
<accession>A0A842HYY5</accession>
<dbReference type="Gene3D" id="3.30.565.10">
    <property type="entry name" value="Histidine kinase-like ATPase, C-terminal domain"/>
    <property type="match status" value="1"/>
</dbReference>
<dbReference type="Gene3D" id="6.10.340.10">
    <property type="match status" value="1"/>
</dbReference>
<keyword evidence="9" id="KW-0067">ATP-binding</keyword>
<dbReference type="EC" id="2.7.13.3" evidence="3"/>
<dbReference type="PANTHER" id="PTHR44936">
    <property type="entry name" value="SENSOR PROTEIN CREC"/>
    <property type="match status" value="1"/>
</dbReference>
<organism evidence="13 14">
    <name type="scientific">Parasphingopyxis marina</name>
    <dbReference type="NCBI Taxonomy" id="2761622"/>
    <lineage>
        <taxon>Bacteria</taxon>
        <taxon>Pseudomonadati</taxon>
        <taxon>Pseudomonadota</taxon>
        <taxon>Alphaproteobacteria</taxon>
        <taxon>Sphingomonadales</taxon>
        <taxon>Sphingomonadaceae</taxon>
        <taxon>Parasphingopyxis</taxon>
    </lineage>
</organism>
<dbReference type="GO" id="GO:0000155">
    <property type="term" value="F:phosphorelay sensor kinase activity"/>
    <property type="evidence" value="ECO:0007669"/>
    <property type="project" value="InterPro"/>
</dbReference>